<accession>A0A1H8CHE0</accession>
<proteinExistence type="predicted"/>
<evidence type="ECO:0000313" key="1">
    <source>
        <dbReference type="EMBL" id="SEM93497.1"/>
    </source>
</evidence>
<dbReference type="AlphaFoldDB" id="A0A1H8CHE0"/>
<dbReference type="STRING" id="573321.SAMN04488505_10788"/>
<protein>
    <submittedName>
        <fullName evidence="1">Uncharacterized protein</fullName>
    </submittedName>
</protein>
<dbReference type="RefSeq" id="WP_156093027.1">
    <property type="nucleotide sequence ID" value="NZ_FOBB01000007.1"/>
</dbReference>
<dbReference type="Proteomes" id="UP000198984">
    <property type="component" value="Unassembled WGS sequence"/>
</dbReference>
<organism evidence="1 2">
    <name type="scientific">Chitinophaga rupis</name>
    <dbReference type="NCBI Taxonomy" id="573321"/>
    <lineage>
        <taxon>Bacteria</taxon>
        <taxon>Pseudomonadati</taxon>
        <taxon>Bacteroidota</taxon>
        <taxon>Chitinophagia</taxon>
        <taxon>Chitinophagales</taxon>
        <taxon>Chitinophagaceae</taxon>
        <taxon>Chitinophaga</taxon>
    </lineage>
</organism>
<sequence>MKRKPSKKLGLAKIKIASLSKARQEAVKGGVATTSSIKISCISQGAPICSDDSCIF</sequence>
<dbReference type="EMBL" id="FOBB01000007">
    <property type="protein sequence ID" value="SEM93497.1"/>
    <property type="molecule type" value="Genomic_DNA"/>
</dbReference>
<dbReference type="OrthoDB" id="680256at2"/>
<evidence type="ECO:0000313" key="2">
    <source>
        <dbReference type="Proteomes" id="UP000198984"/>
    </source>
</evidence>
<dbReference type="NCBIfam" id="NF038153">
    <property type="entry name" value="lant_leader_L1a"/>
    <property type="match status" value="1"/>
</dbReference>
<dbReference type="InterPro" id="IPR058238">
    <property type="entry name" value="Lant_leader_dom"/>
</dbReference>
<name>A0A1H8CHE0_9BACT</name>
<keyword evidence="2" id="KW-1185">Reference proteome</keyword>
<gene>
    <name evidence="1" type="ORF">SAMN04488505_10788</name>
</gene>
<reference evidence="1 2" key="1">
    <citation type="submission" date="2016-10" db="EMBL/GenBank/DDBJ databases">
        <authorList>
            <person name="de Groot N.N."/>
        </authorList>
    </citation>
    <scope>NUCLEOTIDE SEQUENCE [LARGE SCALE GENOMIC DNA]</scope>
    <source>
        <strain evidence="1 2">DSM 21039</strain>
    </source>
</reference>